<dbReference type="WBParaSite" id="EVEC_0000980401-mRNA-1">
    <property type="protein sequence ID" value="EVEC_0000980401-mRNA-1"/>
    <property type="gene ID" value="EVEC_0000980401"/>
</dbReference>
<proteinExistence type="predicted"/>
<reference evidence="3" key="1">
    <citation type="submission" date="2017-02" db="UniProtKB">
        <authorList>
            <consortium name="WormBaseParasite"/>
        </authorList>
    </citation>
    <scope>IDENTIFICATION</scope>
</reference>
<dbReference type="AlphaFoldDB" id="A0A0N4VGA6"/>
<evidence type="ECO:0000313" key="3">
    <source>
        <dbReference type="WBParaSite" id="EVEC_0000980401-mRNA-1"/>
    </source>
</evidence>
<sequence length="237" mass="27035">MRKEKENIPLGYQNVRPLKCRHPQQKRTILGEMTQYISNGMRRMRIVESCKTKEEFSKWKKIAVSLHCDPEENDDVYMQELLGLCSWENENEKPYTESDSFAEASSWSDDDDDDDSAFMTFIRNQCVSIVKPEVVQDLPTNDMQNLHISKLSLKSRVSIRKKSGVLSSTSINCGGDESCDTKRSYESDQSLMSSYEQAFFGIICDDNDSVGYGTITDPSETTSTSYGDLWSNVKFTL</sequence>
<organism evidence="3">
    <name type="scientific">Enterobius vermicularis</name>
    <name type="common">Human pinworm</name>
    <dbReference type="NCBI Taxonomy" id="51028"/>
    <lineage>
        <taxon>Eukaryota</taxon>
        <taxon>Metazoa</taxon>
        <taxon>Ecdysozoa</taxon>
        <taxon>Nematoda</taxon>
        <taxon>Chromadorea</taxon>
        <taxon>Rhabditida</taxon>
        <taxon>Spirurina</taxon>
        <taxon>Oxyuridomorpha</taxon>
        <taxon>Oxyuroidea</taxon>
        <taxon>Oxyuridae</taxon>
        <taxon>Enterobius</taxon>
    </lineage>
</organism>
<protein>
    <submittedName>
        <fullName evidence="1 3">Uncharacterized protein</fullName>
    </submittedName>
</protein>
<evidence type="ECO:0000313" key="2">
    <source>
        <dbReference type="Proteomes" id="UP000274131"/>
    </source>
</evidence>
<keyword evidence="2" id="KW-1185">Reference proteome</keyword>
<dbReference type="OrthoDB" id="10677198at2759"/>
<gene>
    <name evidence="1" type="ORF">EVEC_LOCUS9201</name>
</gene>
<evidence type="ECO:0000313" key="1">
    <source>
        <dbReference type="EMBL" id="VDD94450.1"/>
    </source>
</evidence>
<accession>A0A0N4VGA6</accession>
<name>A0A0N4VGA6_ENTVE</name>
<reference evidence="1 2" key="2">
    <citation type="submission" date="2018-10" db="EMBL/GenBank/DDBJ databases">
        <authorList>
            <consortium name="Pathogen Informatics"/>
        </authorList>
    </citation>
    <scope>NUCLEOTIDE SEQUENCE [LARGE SCALE GENOMIC DNA]</scope>
</reference>
<dbReference type="Proteomes" id="UP000274131">
    <property type="component" value="Unassembled WGS sequence"/>
</dbReference>
<dbReference type="EMBL" id="UXUI01009882">
    <property type="protein sequence ID" value="VDD94450.1"/>
    <property type="molecule type" value="Genomic_DNA"/>
</dbReference>